<protein>
    <submittedName>
        <fullName evidence="8">Putative threonine/lysine efflux protein</fullName>
    </submittedName>
</protein>
<sequence>MSLENWLAFLSIAFLATVTPGPAILLVMTHSLSKGFKRSLMAIAGNVSGLFIMSLCSVLGLSALVLSSTSAFLAIKFIGALYLMYMGWKMWRHGIQFDFDASESPNQYRKSNLYFQGIMVALTNPKAIVFTTALFPQFITPSEPLAAQFSLLVGTLIVCSALCLTAYGYWGTKLLRRSTKTVPVRRLSRIFGTTFIGAGVTLAATANR</sequence>
<comment type="subcellular location">
    <subcellularLocation>
        <location evidence="1">Cell membrane</location>
        <topology evidence="1">Multi-pass membrane protein</topology>
    </subcellularLocation>
</comment>
<dbReference type="eggNOG" id="COG1280">
    <property type="taxonomic scope" value="Bacteria"/>
</dbReference>
<dbReference type="KEGG" id="vni:VIBNI_B1843"/>
<evidence type="ECO:0000256" key="5">
    <source>
        <dbReference type="ARBA" id="ARBA00022989"/>
    </source>
</evidence>
<dbReference type="GO" id="GO:0005886">
    <property type="term" value="C:plasma membrane"/>
    <property type="evidence" value="ECO:0007669"/>
    <property type="project" value="UniProtKB-SubCell"/>
</dbReference>
<dbReference type="EMBL" id="FO203527">
    <property type="protein sequence ID" value="CCO61565.1"/>
    <property type="molecule type" value="Genomic_DNA"/>
</dbReference>
<dbReference type="Pfam" id="PF01810">
    <property type="entry name" value="LysE"/>
    <property type="match status" value="1"/>
</dbReference>
<evidence type="ECO:0000256" key="6">
    <source>
        <dbReference type="ARBA" id="ARBA00023136"/>
    </source>
</evidence>
<dbReference type="GO" id="GO:0042970">
    <property type="term" value="F:homoserine transmembrane transporter activity"/>
    <property type="evidence" value="ECO:0007669"/>
    <property type="project" value="TreeGrafter"/>
</dbReference>
<evidence type="ECO:0000313" key="8">
    <source>
        <dbReference type="EMBL" id="CCO61565.1"/>
    </source>
</evidence>
<evidence type="ECO:0000256" key="7">
    <source>
        <dbReference type="SAM" id="Phobius"/>
    </source>
</evidence>
<evidence type="ECO:0000313" key="9">
    <source>
        <dbReference type="Proteomes" id="UP000016895"/>
    </source>
</evidence>
<feature type="transmembrane region" description="Helical" evidence="7">
    <location>
        <begin position="145"/>
        <end position="170"/>
    </location>
</feature>
<keyword evidence="4 7" id="KW-0812">Transmembrane</keyword>
<keyword evidence="9" id="KW-1185">Reference proteome</keyword>
<accession>U4KJ00</accession>
<proteinExistence type="inferred from homology"/>
<reference evidence="8 9" key="1">
    <citation type="journal article" date="2013" name="ISME J.">
        <title>Comparative genomics of pathogenic lineages of Vibrio nigripulchritudo identifies virulence-associated traits.</title>
        <authorList>
            <person name="Goudenege D."/>
            <person name="Labreuche Y."/>
            <person name="Krin E."/>
            <person name="Ansquer D."/>
            <person name="Mangenot S."/>
            <person name="Calteau A."/>
            <person name="Medigue C."/>
            <person name="Mazel D."/>
            <person name="Polz M.F."/>
            <person name="Le Roux F."/>
        </authorList>
    </citation>
    <scope>NUCLEOTIDE SEQUENCE [LARGE SCALE GENOMIC DNA]</scope>
    <source>
        <strain evidence="9">SnF1</strain>
    </source>
</reference>
<feature type="transmembrane region" description="Helical" evidence="7">
    <location>
        <begin position="71"/>
        <end position="88"/>
    </location>
</feature>
<keyword evidence="3" id="KW-1003">Cell membrane</keyword>
<organism evidence="8 9">
    <name type="scientific">Vibrio nigripulchritudo</name>
    <dbReference type="NCBI Taxonomy" id="28173"/>
    <lineage>
        <taxon>Bacteria</taxon>
        <taxon>Pseudomonadati</taxon>
        <taxon>Pseudomonadota</taxon>
        <taxon>Gammaproteobacteria</taxon>
        <taxon>Vibrionales</taxon>
        <taxon>Vibrionaceae</taxon>
        <taxon>Vibrio</taxon>
    </lineage>
</organism>
<evidence type="ECO:0000256" key="3">
    <source>
        <dbReference type="ARBA" id="ARBA00022475"/>
    </source>
</evidence>
<dbReference type="InterPro" id="IPR001123">
    <property type="entry name" value="LeuE-type"/>
</dbReference>
<feature type="transmembrane region" description="Helical" evidence="7">
    <location>
        <begin position="190"/>
        <end position="206"/>
    </location>
</feature>
<dbReference type="PANTHER" id="PTHR30086">
    <property type="entry name" value="ARGININE EXPORTER PROTEIN ARGO"/>
    <property type="match status" value="1"/>
</dbReference>
<dbReference type="OrthoDB" id="9804822at2"/>
<evidence type="ECO:0000256" key="4">
    <source>
        <dbReference type="ARBA" id="ARBA00022692"/>
    </source>
</evidence>
<keyword evidence="6 7" id="KW-0472">Membrane</keyword>
<evidence type="ECO:0000256" key="1">
    <source>
        <dbReference type="ARBA" id="ARBA00004651"/>
    </source>
</evidence>
<name>U4KJ00_9VIBR</name>
<feature type="transmembrane region" description="Helical" evidence="7">
    <location>
        <begin position="6"/>
        <end position="28"/>
    </location>
</feature>
<evidence type="ECO:0000256" key="2">
    <source>
        <dbReference type="ARBA" id="ARBA00007928"/>
    </source>
</evidence>
<feature type="transmembrane region" description="Helical" evidence="7">
    <location>
        <begin position="40"/>
        <end position="65"/>
    </location>
</feature>
<comment type="similarity">
    <text evidence="2">Belongs to the Rht family.</text>
</comment>
<dbReference type="STRING" id="28173.VIBNI_B1843"/>
<feature type="transmembrane region" description="Helical" evidence="7">
    <location>
        <begin position="113"/>
        <end position="139"/>
    </location>
</feature>
<dbReference type="PATRIC" id="fig|1260221.3.peg.5417"/>
<dbReference type="AlphaFoldDB" id="U4KJ00"/>
<dbReference type="PIRSF" id="PIRSF006324">
    <property type="entry name" value="LeuE"/>
    <property type="match status" value="1"/>
</dbReference>
<keyword evidence="5 7" id="KW-1133">Transmembrane helix</keyword>
<dbReference type="Proteomes" id="UP000016895">
    <property type="component" value="Chromosome 2"/>
</dbReference>
<gene>
    <name evidence="8" type="ORF">VIBNI_B1843</name>
</gene>
<dbReference type="PANTHER" id="PTHR30086:SF14">
    <property type="entry name" value="HOMOSERINE_HOMOSERINE LACTONE EFFLUX PROTEIN"/>
    <property type="match status" value="1"/>
</dbReference>